<dbReference type="SUPFAM" id="SSF53383">
    <property type="entry name" value="PLP-dependent transferases"/>
    <property type="match status" value="1"/>
</dbReference>
<reference evidence="6 9" key="2">
    <citation type="journal article" date="2019" name="Nat. Commun.">
        <title>A new type of DNA phosphorothioation-based antiviral system in archaea.</title>
        <authorList>
            <person name="Xiong L."/>
            <person name="Liu S."/>
            <person name="Chen S."/>
            <person name="Xiao Y."/>
            <person name="Zhu B."/>
            <person name="Gao Y."/>
            <person name="Zhang Y."/>
            <person name="Chen B."/>
            <person name="Luo J."/>
            <person name="Deng Z."/>
            <person name="Chen X."/>
            <person name="Wang L."/>
            <person name="Chen S."/>
        </authorList>
    </citation>
    <scope>NUCLEOTIDE SEQUENCE [LARGE SCALE GENOMIC DNA]</scope>
    <source>
        <strain evidence="6 9">CGMCC 1.10331</strain>
    </source>
</reference>
<proteinExistence type="inferred from homology"/>
<dbReference type="Gene3D" id="3.40.640.10">
    <property type="entry name" value="Type I PLP-dependent aspartate aminotransferase-like (Major domain)"/>
    <property type="match status" value="1"/>
</dbReference>
<dbReference type="EMBL" id="FNVN01000003">
    <property type="protein sequence ID" value="SEG51599.1"/>
    <property type="molecule type" value="Genomic_DNA"/>
</dbReference>
<evidence type="ECO:0000256" key="5">
    <source>
        <dbReference type="RuleBase" id="RU003560"/>
    </source>
</evidence>
<dbReference type="Proteomes" id="UP000296733">
    <property type="component" value="Chromosome"/>
</dbReference>
<dbReference type="CDD" id="cd00610">
    <property type="entry name" value="OAT_like"/>
    <property type="match status" value="1"/>
</dbReference>
<evidence type="ECO:0000313" key="6">
    <source>
        <dbReference type="EMBL" id="QCC47734.1"/>
    </source>
</evidence>
<dbReference type="InterPro" id="IPR015421">
    <property type="entry name" value="PyrdxlP-dep_Trfase_major"/>
</dbReference>
<dbReference type="InterPro" id="IPR005814">
    <property type="entry name" value="Aminotrans_3"/>
</dbReference>
<reference evidence="7 8" key="1">
    <citation type="submission" date="2016-10" db="EMBL/GenBank/DDBJ databases">
        <authorList>
            <person name="de Groot N.N."/>
        </authorList>
    </citation>
    <scope>NUCLEOTIDE SEQUENCE [LARGE SCALE GENOMIC DNA]</scope>
    <source>
        <strain evidence="7 8">CGMCC 1.10331</strain>
    </source>
</reference>
<dbReference type="InterPro" id="IPR015424">
    <property type="entry name" value="PyrdxlP-dep_Trfase"/>
</dbReference>
<dbReference type="GeneID" id="39858168"/>
<dbReference type="PANTHER" id="PTHR11986:SF79">
    <property type="entry name" value="ACETYLORNITHINE AMINOTRANSFERASE, MITOCHONDRIAL"/>
    <property type="match status" value="1"/>
</dbReference>
<keyword evidence="4 5" id="KW-0663">Pyridoxal phosphate</keyword>
<keyword evidence="8" id="KW-1185">Reference proteome</keyword>
<evidence type="ECO:0000256" key="2">
    <source>
        <dbReference type="ARBA" id="ARBA00022576"/>
    </source>
</evidence>
<dbReference type="KEGG" id="hlm:DV707_08720"/>
<protein>
    <submittedName>
        <fullName evidence="7">4-aminobutyrate aminotransferase</fullName>
    </submittedName>
    <submittedName>
        <fullName evidence="6">Aspartate aminotransferase family protein</fullName>
    </submittedName>
</protein>
<dbReference type="EMBL" id="CP031311">
    <property type="protein sequence ID" value="QCC47734.1"/>
    <property type="molecule type" value="Genomic_DNA"/>
</dbReference>
<evidence type="ECO:0000313" key="9">
    <source>
        <dbReference type="Proteomes" id="UP000296733"/>
    </source>
</evidence>
<comment type="similarity">
    <text evidence="5">Belongs to the class-III pyridoxal-phosphate-dependent aminotransferase family.</text>
</comment>
<dbReference type="GO" id="GO:0008483">
    <property type="term" value="F:transaminase activity"/>
    <property type="evidence" value="ECO:0007669"/>
    <property type="project" value="UniProtKB-KW"/>
</dbReference>
<accession>A0A1H6ASA2</accession>
<evidence type="ECO:0000313" key="8">
    <source>
        <dbReference type="Proteomes" id="UP000236740"/>
    </source>
</evidence>
<keyword evidence="3 7" id="KW-0808">Transferase</keyword>
<dbReference type="PIRSF" id="PIRSF000521">
    <property type="entry name" value="Transaminase_4ab_Lys_Orn"/>
    <property type="match status" value="1"/>
</dbReference>
<name>A0A1H6ASA2_9EURY</name>
<comment type="cofactor">
    <cofactor evidence="1">
        <name>pyridoxal 5'-phosphate</name>
        <dbReference type="ChEBI" id="CHEBI:597326"/>
    </cofactor>
</comment>
<gene>
    <name evidence="6" type="ORF">DV707_08720</name>
    <name evidence="7" type="ORF">SAMN04488133_2489</name>
</gene>
<dbReference type="GO" id="GO:0042802">
    <property type="term" value="F:identical protein binding"/>
    <property type="evidence" value="ECO:0007669"/>
    <property type="project" value="TreeGrafter"/>
</dbReference>
<dbReference type="FunFam" id="3.40.640.10:FF:000004">
    <property type="entry name" value="Acetylornithine aminotransferase"/>
    <property type="match status" value="1"/>
</dbReference>
<sequence>MSQQTDSPPSNERVEAQYDEYLMPIWKNLNVPIKRASGSTVEDFDGNEYLDVFSGISVTNAGHNNEAVVEAAKAQLDEFVHGCTYVHPNQPAAALAERLAEVTPGDLQKTFFCNSGTEAVEGAIKLARKYTGSKEVLALEMSFHGRTLGSLALTGNKSYKADMAPTINDVAHVAPPYAYRCQMCDGGPCSCACAEDVERVIETHTADDLAAVVVEPVMGEGGIIVPPEGWLSRVKEIAHDHGALLVVDEVQAGYGRTGEMWASDHFDVVPDIMPQAKGIANGLPLGAFTASSEVADAFEAGDHLSTFGGNPVACAAALATIDELEGGLIENASEQGAWLSDRLAELEADYDVVGDARGLGLMQGIELVDPDETGPMGVAPAPDAELAKSVGKHLRERGIIIGVGGFHKNVMRFQPPLSISRDQLERAVEGLRTAVEATRDGGA</sequence>
<dbReference type="InterPro" id="IPR015422">
    <property type="entry name" value="PyrdxlP-dep_Trfase_small"/>
</dbReference>
<dbReference type="Pfam" id="PF00202">
    <property type="entry name" value="Aminotran_3"/>
    <property type="match status" value="1"/>
</dbReference>
<evidence type="ECO:0000256" key="1">
    <source>
        <dbReference type="ARBA" id="ARBA00001933"/>
    </source>
</evidence>
<dbReference type="Gene3D" id="3.90.1150.10">
    <property type="entry name" value="Aspartate Aminotransferase, domain 1"/>
    <property type="match status" value="1"/>
</dbReference>
<organism evidence="7 8">
    <name type="scientific">Halobellus limi</name>
    <dbReference type="NCBI Taxonomy" id="699433"/>
    <lineage>
        <taxon>Archaea</taxon>
        <taxon>Methanobacteriati</taxon>
        <taxon>Methanobacteriota</taxon>
        <taxon>Stenosarchaea group</taxon>
        <taxon>Halobacteria</taxon>
        <taxon>Halobacteriales</taxon>
        <taxon>Haloferacaceae</taxon>
        <taxon>Halobellus</taxon>
    </lineage>
</organism>
<evidence type="ECO:0000313" key="7">
    <source>
        <dbReference type="EMBL" id="SEG51599.1"/>
    </source>
</evidence>
<keyword evidence="2 7" id="KW-0032">Aminotransferase</keyword>
<evidence type="ECO:0000256" key="3">
    <source>
        <dbReference type="ARBA" id="ARBA00022679"/>
    </source>
</evidence>
<dbReference type="AlphaFoldDB" id="A0A1H6ASA2"/>
<dbReference type="OrthoDB" id="6534at2157"/>
<dbReference type="PROSITE" id="PS00600">
    <property type="entry name" value="AA_TRANSFER_CLASS_3"/>
    <property type="match status" value="1"/>
</dbReference>
<evidence type="ECO:0000256" key="4">
    <source>
        <dbReference type="ARBA" id="ARBA00022898"/>
    </source>
</evidence>
<dbReference type="RefSeq" id="WP_103992177.1">
    <property type="nucleotide sequence ID" value="NZ_CP031311.1"/>
</dbReference>
<dbReference type="GO" id="GO:0030170">
    <property type="term" value="F:pyridoxal phosphate binding"/>
    <property type="evidence" value="ECO:0007669"/>
    <property type="project" value="InterPro"/>
</dbReference>
<dbReference type="InterPro" id="IPR049704">
    <property type="entry name" value="Aminotrans_3_PPA_site"/>
</dbReference>
<dbReference type="PANTHER" id="PTHR11986">
    <property type="entry name" value="AMINOTRANSFERASE CLASS III"/>
    <property type="match status" value="1"/>
</dbReference>
<dbReference type="Proteomes" id="UP000236740">
    <property type="component" value="Unassembled WGS sequence"/>
</dbReference>
<dbReference type="InterPro" id="IPR050103">
    <property type="entry name" value="Class-III_PLP-dep_AT"/>
</dbReference>